<dbReference type="InParanoid" id="A0A2P5FUY2"/>
<dbReference type="Proteomes" id="UP000237000">
    <property type="component" value="Unassembled WGS sequence"/>
</dbReference>
<gene>
    <name evidence="1" type="ORF">TorRG33x02_023790</name>
</gene>
<keyword evidence="2" id="KW-1185">Reference proteome</keyword>
<dbReference type="EMBL" id="JXTC01000007">
    <property type="protein sequence ID" value="POO01602.1"/>
    <property type="molecule type" value="Genomic_DNA"/>
</dbReference>
<dbReference type="OrthoDB" id="904372at2759"/>
<name>A0A2P5FUY2_TREOI</name>
<dbReference type="AlphaFoldDB" id="A0A2P5FUY2"/>
<proteinExistence type="predicted"/>
<evidence type="ECO:0000313" key="2">
    <source>
        <dbReference type="Proteomes" id="UP000237000"/>
    </source>
</evidence>
<comment type="caution">
    <text evidence="1">The sequence shown here is derived from an EMBL/GenBank/DDBJ whole genome shotgun (WGS) entry which is preliminary data.</text>
</comment>
<accession>A0A2P5FUY2</accession>
<reference evidence="2" key="1">
    <citation type="submission" date="2016-06" db="EMBL/GenBank/DDBJ databases">
        <title>Parallel loss of symbiosis genes in relatives of nitrogen-fixing non-legume Parasponia.</title>
        <authorList>
            <person name="Van Velzen R."/>
            <person name="Holmer R."/>
            <person name="Bu F."/>
            <person name="Rutten L."/>
            <person name="Van Zeijl A."/>
            <person name="Liu W."/>
            <person name="Santuari L."/>
            <person name="Cao Q."/>
            <person name="Sharma T."/>
            <person name="Shen D."/>
            <person name="Roswanjaya Y."/>
            <person name="Wardhani T."/>
            <person name="Kalhor M.S."/>
            <person name="Jansen J."/>
            <person name="Van den Hoogen J."/>
            <person name="Gungor B."/>
            <person name="Hartog M."/>
            <person name="Hontelez J."/>
            <person name="Verver J."/>
            <person name="Yang W.-C."/>
            <person name="Schijlen E."/>
            <person name="Repin R."/>
            <person name="Schilthuizen M."/>
            <person name="Schranz E."/>
            <person name="Heidstra R."/>
            <person name="Miyata K."/>
            <person name="Fedorova E."/>
            <person name="Kohlen W."/>
            <person name="Bisseling T."/>
            <person name="Smit S."/>
            <person name="Geurts R."/>
        </authorList>
    </citation>
    <scope>NUCLEOTIDE SEQUENCE [LARGE SCALE GENOMIC DNA]</scope>
    <source>
        <strain evidence="2">cv. RG33-2</strain>
    </source>
</reference>
<protein>
    <submittedName>
        <fullName evidence="1">Proteinase inhibitor I25, cystatin, conserved region</fullName>
    </submittedName>
</protein>
<dbReference type="SUPFAM" id="SSF54403">
    <property type="entry name" value="Cystatin/monellin"/>
    <property type="match status" value="1"/>
</dbReference>
<dbReference type="FunCoup" id="A0A2P5FUY2">
    <property type="interactions" value="5"/>
</dbReference>
<sequence length="149" mass="17056">MSINYVSSGPGNPSILSVTFPPPPPDSEIVRQKVREFHRQIHESEGFYVGPWPLECNYYGAGITPYDSNDEKAIAAAKFAVEASDYNKDGRGHLEYKRIVRINMLWTEGLLFYITLQASDQCFYEAKVLEGFDSTHKLEMFRPAQHYKE</sequence>
<organism evidence="1 2">
    <name type="scientific">Trema orientale</name>
    <name type="common">Charcoal tree</name>
    <name type="synonym">Celtis orientalis</name>
    <dbReference type="NCBI Taxonomy" id="63057"/>
    <lineage>
        <taxon>Eukaryota</taxon>
        <taxon>Viridiplantae</taxon>
        <taxon>Streptophyta</taxon>
        <taxon>Embryophyta</taxon>
        <taxon>Tracheophyta</taxon>
        <taxon>Spermatophyta</taxon>
        <taxon>Magnoliopsida</taxon>
        <taxon>eudicotyledons</taxon>
        <taxon>Gunneridae</taxon>
        <taxon>Pentapetalae</taxon>
        <taxon>rosids</taxon>
        <taxon>fabids</taxon>
        <taxon>Rosales</taxon>
        <taxon>Cannabaceae</taxon>
        <taxon>Trema</taxon>
    </lineage>
</organism>
<dbReference type="Gene3D" id="3.10.450.10">
    <property type="match status" value="1"/>
</dbReference>
<evidence type="ECO:0000313" key="1">
    <source>
        <dbReference type="EMBL" id="POO01602.1"/>
    </source>
</evidence>
<dbReference type="InterPro" id="IPR046350">
    <property type="entry name" value="Cystatin_sf"/>
</dbReference>